<name>A0A316D619_9BACL</name>
<comment type="caution">
    <text evidence="2">The sequence shown here is derived from an EMBL/GenBank/DDBJ whole genome shotgun (WGS) entry which is preliminary data.</text>
</comment>
<feature type="signal peptide" evidence="1">
    <location>
        <begin position="1"/>
        <end position="26"/>
    </location>
</feature>
<gene>
    <name evidence="2" type="ORF">C7459_12059</name>
</gene>
<organism evidence="2 3">
    <name type="scientific">Tumebacillus permanentifrigoris</name>
    <dbReference type="NCBI Taxonomy" id="378543"/>
    <lineage>
        <taxon>Bacteria</taxon>
        <taxon>Bacillati</taxon>
        <taxon>Bacillota</taxon>
        <taxon>Bacilli</taxon>
        <taxon>Bacillales</taxon>
        <taxon>Alicyclobacillaceae</taxon>
        <taxon>Tumebacillus</taxon>
    </lineage>
</organism>
<reference evidence="2 3" key="1">
    <citation type="submission" date="2018-05" db="EMBL/GenBank/DDBJ databases">
        <title>Genomic Encyclopedia of Type Strains, Phase IV (KMG-IV): sequencing the most valuable type-strain genomes for metagenomic binning, comparative biology and taxonomic classification.</title>
        <authorList>
            <person name="Goeker M."/>
        </authorList>
    </citation>
    <scope>NUCLEOTIDE SEQUENCE [LARGE SCALE GENOMIC DNA]</scope>
    <source>
        <strain evidence="2 3">DSM 18773</strain>
    </source>
</reference>
<feature type="chain" id="PRO_5016236677" evidence="1">
    <location>
        <begin position="27"/>
        <end position="169"/>
    </location>
</feature>
<dbReference type="Proteomes" id="UP000245634">
    <property type="component" value="Unassembled WGS sequence"/>
</dbReference>
<protein>
    <submittedName>
        <fullName evidence="2">Uncharacterized protein</fullName>
    </submittedName>
</protein>
<keyword evidence="3" id="KW-1185">Reference proteome</keyword>
<dbReference type="RefSeq" id="WP_109690913.1">
    <property type="nucleotide sequence ID" value="NZ_QGGL01000020.1"/>
</dbReference>
<evidence type="ECO:0000256" key="1">
    <source>
        <dbReference type="SAM" id="SignalP"/>
    </source>
</evidence>
<evidence type="ECO:0000313" key="2">
    <source>
        <dbReference type="EMBL" id="PWK06296.1"/>
    </source>
</evidence>
<dbReference type="OrthoDB" id="9851388at2"/>
<dbReference type="AlphaFoldDB" id="A0A316D619"/>
<keyword evidence="1" id="KW-0732">Signal</keyword>
<dbReference type="EMBL" id="QGGL01000020">
    <property type="protein sequence ID" value="PWK06296.1"/>
    <property type="molecule type" value="Genomic_DNA"/>
</dbReference>
<evidence type="ECO:0000313" key="3">
    <source>
        <dbReference type="Proteomes" id="UP000245634"/>
    </source>
</evidence>
<proteinExistence type="predicted"/>
<accession>A0A316D619</accession>
<sequence>MKRSLRFVAASLTAATFLCSATFAQARPSPPTETQRQLADQQHQLDKLDSDIHKIMVALKNSTREMRHRAETMSDVDRKVAQKNLIKFHDDLKKAQVLHVEIEDLRKLYQAAQVKKDYRKMRSVLELLVEKKTEMLASLQSAHGELEVEMQRVRKIKPKPPSSDTARHL</sequence>